<gene>
    <name evidence="1" type="ORF">scyTo_0024927</name>
</gene>
<reference evidence="1 2" key="1">
    <citation type="journal article" date="2018" name="Nat. Ecol. Evol.">
        <title>Shark genomes provide insights into elasmobranch evolution and the origin of vertebrates.</title>
        <authorList>
            <person name="Hara Y"/>
            <person name="Yamaguchi K"/>
            <person name="Onimaru K"/>
            <person name="Kadota M"/>
            <person name="Koyanagi M"/>
            <person name="Keeley SD"/>
            <person name="Tatsumi K"/>
            <person name="Tanaka K"/>
            <person name="Motone F"/>
            <person name="Kageyama Y"/>
            <person name="Nozu R"/>
            <person name="Adachi N"/>
            <person name="Nishimura O"/>
            <person name="Nakagawa R"/>
            <person name="Tanegashima C"/>
            <person name="Kiyatake I"/>
            <person name="Matsumoto R"/>
            <person name="Murakumo K"/>
            <person name="Nishida K"/>
            <person name="Terakita A"/>
            <person name="Kuratani S"/>
            <person name="Sato K"/>
            <person name="Hyodo S Kuraku.S."/>
        </authorList>
    </citation>
    <scope>NUCLEOTIDE SEQUENCE [LARGE SCALE GENOMIC DNA]</scope>
</reference>
<accession>A0A401QGA0</accession>
<dbReference type="EMBL" id="BFAA01062356">
    <property type="protein sequence ID" value="GCB84386.1"/>
    <property type="molecule type" value="Genomic_DNA"/>
</dbReference>
<keyword evidence="2" id="KW-1185">Reference proteome</keyword>
<sequence>METEVHVPTGAPAVPKFTIYVDENDVISGALELVGKLRPKWDVEQVKTK</sequence>
<name>A0A401QGA0_SCYTO</name>
<dbReference type="AlphaFoldDB" id="A0A401QGA0"/>
<comment type="caution">
    <text evidence="1">The sequence shown here is derived from an EMBL/GenBank/DDBJ whole genome shotgun (WGS) entry which is preliminary data.</text>
</comment>
<proteinExistence type="predicted"/>
<evidence type="ECO:0000313" key="2">
    <source>
        <dbReference type="Proteomes" id="UP000288216"/>
    </source>
</evidence>
<protein>
    <submittedName>
        <fullName evidence="1">Uncharacterized protein</fullName>
    </submittedName>
</protein>
<evidence type="ECO:0000313" key="1">
    <source>
        <dbReference type="EMBL" id="GCB84386.1"/>
    </source>
</evidence>
<dbReference type="Proteomes" id="UP000288216">
    <property type="component" value="Unassembled WGS sequence"/>
</dbReference>
<dbReference type="STRING" id="75743.A0A401QGA0"/>
<feature type="non-terminal residue" evidence="1">
    <location>
        <position position="49"/>
    </location>
</feature>
<dbReference type="OrthoDB" id="10267235at2759"/>
<organism evidence="1 2">
    <name type="scientific">Scyliorhinus torazame</name>
    <name type="common">Cloudy catshark</name>
    <name type="synonym">Catulus torazame</name>
    <dbReference type="NCBI Taxonomy" id="75743"/>
    <lineage>
        <taxon>Eukaryota</taxon>
        <taxon>Metazoa</taxon>
        <taxon>Chordata</taxon>
        <taxon>Craniata</taxon>
        <taxon>Vertebrata</taxon>
        <taxon>Chondrichthyes</taxon>
        <taxon>Elasmobranchii</taxon>
        <taxon>Galeomorphii</taxon>
        <taxon>Galeoidea</taxon>
        <taxon>Carcharhiniformes</taxon>
        <taxon>Scyliorhinidae</taxon>
        <taxon>Scyliorhinus</taxon>
    </lineage>
</organism>